<evidence type="ECO:0000313" key="12">
    <source>
        <dbReference type="Proteomes" id="UP000325577"/>
    </source>
</evidence>
<dbReference type="GO" id="GO:0005737">
    <property type="term" value="C:cytoplasm"/>
    <property type="evidence" value="ECO:0007669"/>
    <property type="project" value="TreeGrafter"/>
</dbReference>
<evidence type="ECO:0000256" key="3">
    <source>
        <dbReference type="ARBA" id="ARBA00022737"/>
    </source>
</evidence>
<dbReference type="GO" id="GO:0016020">
    <property type="term" value="C:membrane"/>
    <property type="evidence" value="ECO:0007669"/>
    <property type="project" value="UniProtKB-SubCell"/>
</dbReference>
<evidence type="ECO:0000259" key="10">
    <source>
        <dbReference type="PROSITE" id="PS51846"/>
    </source>
</evidence>
<evidence type="ECO:0000256" key="9">
    <source>
        <dbReference type="SAM" id="SignalP"/>
    </source>
</evidence>
<keyword evidence="7" id="KW-0325">Glycoprotein</keyword>
<feature type="chain" id="PRO_5023827674" description="CNNM transmembrane domain-containing protein" evidence="9">
    <location>
        <begin position="17"/>
        <end position="308"/>
    </location>
</feature>
<evidence type="ECO:0000313" key="11">
    <source>
        <dbReference type="EMBL" id="KAA8546612.1"/>
    </source>
</evidence>
<keyword evidence="12" id="KW-1185">Reference proteome</keyword>
<dbReference type="InterPro" id="IPR002550">
    <property type="entry name" value="CNNM"/>
</dbReference>
<sequence length="308" mass="34804">MSGLTLCFMSISLVDLEVLANSGTPKDRLYAMKILPLVKRRHLLLCSLLIFNGAAMESGKGGELSREETTIIAGALELTEKTARDSMTPISETFAIDIDAKLDRKLINLIFAKGNSRVPVYHGQPRNIIGLILVKNLLTIHPTDEVPVKNITIRQIPRFSETMPLYDILNEFQKGLSHMAVVVTQHNKMEQPASKYVANDSMREMRVDIHSERHPPKKRLKSKRLLAKLKISPRSAKISSREASKSRRWADEIHPEVLHMDDNLLSTLTKEGEVIGIITMQDVIEELLKEEIYDGTDHCDEHSQSNFF</sequence>
<reference evidence="11 12" key="1">
    <citation type="submission" date="2019-09" db="EMBL/GenBank/DDBJ databases">
        <title>A chromosome-level genome assembly of the Chinese tupelo Nyssa sinensis.</title>
        <authorList>
            <person name="Yang X."/>
            <person name="Kang M."/>
            <person name="Yang Y."/>
            <person name="Xiong H."/>
            <person name="Wang M."/>
            <person name="Zhang Z."/>
            <person name="Wang Z."/>
            <person name="Wu H."/>
            <person name="Ma T."/>
            <person name="Liu J."/>
            <person name="Xi Z."/>
        </authorList>
    </citation>
    <scope>NUCLEOTIDE SEQUENCE [LARGE SCALE GENOMIC DNA]</scope>
    <source>
        <strain evidence="11">J267</strain>
        <tissue evidence="11">Leaf</tissue>
    </source>
</reference>
<organism evidence="11 12">
    <name type="scientific">Nyssa sinensis</name>
    <dbReference type="NCBI Taxonomy" id="561372"/>
    <lineage>
        <taxon>Eukaryota</taxon>
        <taxon>Viridiplantae</taxon>
        <taxon>Streptophyta</taxon>
        <taxon>Embryophyta</taxon>
        <taxon>Tracheophyta</taxon>
        <taxon>Spermatophyta</taxon>
        <taxon>Magnoliopsida</taxon>
        <taxon>eudicotyledons</taxon>
        <taxon>Gunneridae</taxon>
        <taxon>Pentapetalae</taxon>
        <taxon>asterids</taxon>
        <taxon>Cornales</taxon>
        <taxon>Nyssaceae</taxon>
        <taxon>Nyssa</taxon>
    </lineage>
</organism>
<dbReference type="GO" id="GO:0010960">
    <property type="term" value="P:magnesium ion homeostasis"/>
    <property type="evidence" value="ECO:0007669"/>
    <property type="project" value="InterPro"/>
</dbReference>
<evidence type="ECO:0000256" key="2">
    <source>
        <dbReference type="ARBA" id="ARBA00022692"/>
    </source>
</evidence>
<comment type="subcellular location">
    <subcellularLocation>
        <location evidence="1">Membrane</location>
        <topology evidence="1">Multi-pass membrane protein</topology>
    </subcellularLocation>
</comment>
<dbReference type="Gene3D" id="3.10.580.10">
    <property type="entry name" value="CBS-domain"/>
    <property type="match status" value="2"/>
</dbReference>
<evidence type="ECO:0000256" key="1">
    <source>
        <dbReference type="ARBA" id="ARBA00004141"/>
    </source>
</evidence>
<evidence type="ECO:0000256" key="7">
    <source>
        <dbReference type="ARBA" id="ARBA00023180"/>
    </source>
</evidence>
<name>A0A5J5BY99_9ASTE</name>
<keyword evidence="6 8" id="KW-0472">Membrane</keyword>
<dbReference type="PANTHER" id="PTHR12064:SF59">
    <property type="entry name" value="CNNM TRANSMEMBRANE DOMAIN-CONTAINING PROTEIN"/>
    <property type="match status" value="1"/>
</dbReference>
<evidence type="ECO:0000256" key="6">
    <source>
        <dbReference type="ARBA" id="ARBA00023136"/>
    </source>
</evidence>
<dbReference type="EMBL" id="CM018032">
    <property type="protein sequence ID" value="KAA8546612.1"/>
    <property type="molecule type" value="Genomic_DNA"/>
</dbReference>
<keyword evidence="3" id="KW-0677">Repeat</keyword>
<dbReference type="PANTHER" id="PTHR12064">
    <property type="entry name" value="METAL TRANSPORTER CNNM"/>
    <property type="match status" value="1"/>
</dbReference>
<evidence type="ECO:0000256" key="5">
    <source>
        <dbReference type="ARBA" id="ARBA00023122"/>
    </source>
</evidence>
<proteinExistence type="predicted"/>
<dbReference type="GO" id="GO:0030026">
    <property type="term" value="P:intracellular manganese ion homeostasis"/>
    <property type="evidence" value="ECO:0007669"/>
    <property type="project" value="TreeGrafter"/>
</dbReference>
<dbReference type="PROSITE" id="PS51846">
    <property type="entry name" value="CNNM"/>
    <property type="match status" value="1"/>
</dbReference>
<dbReference type="SUPFAM" id="SSF54631">
    <property type="entry name" value="CBS-domain pair"/>
    <property type="match status" value="1"/>
</dbReference>
<protein>
    <recommendedName>
        <fullName evidence="10">CNNM transmembrane domain-containing protein</fullName>
    </recommendedName>
</protein>
<evidence type="ECO:0000256" key="8">
    <source>
        <dbReference type="PROSITE-ProRule" id="PRU01193"/>
    </source>
</evidence>
<dbReference type="CDD" id="cd04590">
    <property type="entry name" value="CBS_pair_CorC_HlyC_assoc"/>
    <property type="match status" value="1"/>
</dbReference>
<dbReference type="InterPro" id="IPR044751">
    <property type="entry name" value="Ion_transp-like_CBS"/>
</dbReference>
<accession>A0A5J5BY99</accession>
<dbReference type="FunFam" id="3.10.580.10:FF:000015">
    <property type="entry name" value="DUF21 domain-containing protein"/>
    <property type="match status" value="1"/>
</dbReference>
<keyword evidence="5" id="KW-0129">CBS domain</keyword>
<gene>
    <name evidence="11" type="ORF">F0562_002649</name>
</gene>
<feature type="domain" description="CNNM transmembrane" evidence="10">
    <location>
        <begin position="1"/>
        <end position="57"/>
    </location>
</feature>
<feature type="signal peptide" evidence="9">
    <location>
        <begin position="1"/>
        <end position="16"/>
    </location>
</feature>
<keyword evidence="9" id="KW-0732">Signal</keyword>
<dbReference type="Proteomes" id="UP000325577">
    <property type="component" value="Linkage Group LG1"/>
</dbReference>
<dbReference type="OrthoDB" id="5353557at2759"/>
<keyword evidence="4 8" id="KW-1133">Transmembrane helix</keyword>
<keyword evidence="2 8" id="KW-0812">Transmembrane</keyword>
<evidence type="ECO:0000256" key="4">
    <source>
        <dbReference type="ARBA" id="ARBA00022989"/>
    </source>
</evidence>
<dbReference type="InterPro" id="IPR046342">
    <property type="entry name" value="CBS_dom_sf"/>
</dbReference>
<dbReference type="AlphaFoldDB" id="A0A5J5BY99"/>
<dbReference type="InterPro" id="IPR045095">
    <property type="entry name" value="ACDP"/>
</dbReference>